<dbReference type="InterPro" id="IPR004888">
    <property type="entry name" value="Glycoside_hydrolase_63"/>
</dbReference>
<dbReference type="Proteomes" id="UP001056429">
    <property type="component" value="Unassembled WGS sequence"/>
</dbReference>
<dbReference type="Pfam" id="PF22422">
    <property type="entry name" value="MGH1-like_GH"/>
    <property type="match status" value="1"/>
</dbReference>
<dbReference type="AlphaFoldDB" id="A0A9J6P4Q0"/>
<dbReference type="PANTHER" id="PTHR10412:SF11">
    <property type="entry name" value="MANNOSYL-OLIGOSACCHARIDE GLUCOSIDASE"/>
    <property type="match status" value="1"/>
</dbReference>
<comment type="similarity">
    <text evidence="1">Belongs to the glycosyl hydrolase 63 family.</text>
</comment>
<gene>
    <name evidence="5" type="ORF">KDK92_15870</name>
</gene>
<dbReference type="EMBL" id="JAGSOJ010000003">
    <property type="protein sequence ID" value="MCM1991212.1"/>
    <property type="molecule type" value="Genomic_DNA"/>
</dbReference>
<dbReference type="GO" id="GO:0009311">
    <property type="term" value="P:oligosaccharide metabolic process"/>
    <property type="evidence" value="ECO:0007669"/>
    <property type="project" value="InterPro"/>
</dbReference>
<dbReference type="InterPro" id="IPR054491">
    <property type="entry name" value="MGH1-like_GH"/>
</dbReference>
<evidence type="ECO:0000256" key="1">
    <source>
        <dbReference type="ARBA" id="ARBA00010833"/>
    </source>
</evidence>
<dbReference type="InterPro" id="IPR008928">
    <property type="entry name" value="6-hairpin_glycosidase_sf"/>
</dbReference>
<evidence type="ECO:0000256" key="2">
    <source>
        <dbReference type="ARBA" id="ARBA00022801"/>
    </source>
</evidence>
<keyword evidence="2" id="KW-0378">Hydrolase</keyword>
<dbReference type="RefSeq" id="WP_250860318.1">
    <property type="nucleotide sequence ID" value="NZ_JAGSOJ010000003.1"/>
</dbReference>
<evidence type="ECO:0000256" key="3">
    <source>
        <dbReference type="ARBA" id="ARBA00023295"/>
    </source>
</evidence>
<sequence length="574" mass="67155">MDRKNYFKGNDMIDLVTIPFSRFGSFFVISKYEIHDRSNIYIRDVRGGDLTPGRLFCLDFFQNGSIVEDYEFTCTETLLTVKRGTGKIEMFFSDEDSLRIRGEGMGLNLHYILKKYDNIFSIKEDEWELCSYSKELRIRIKRIAGGMEVKAPWDTIGNTSIDLMLTSDDEPFDIELESFKVLPKSVDKKNEDFYQSHNRVQAEYDKWTNQLLTVPEKYEEKKKIASYITWMNFVKPEGQLKKYAMYMSKNWMTNIWSWDNCFGAIFLANIHPELAYDQYMMFKDHQHDSGMYPDYINDTYASYSSAKPPIYGWAYDYMMKRNDLFRNTEKLKEVYDTVSKQTEFWMTHRLGVMGLPYYTHGNESGWDNGTLYAKGIPVITPDLSALLIYQMDFLSRIAGILEMESEKEKWIQKANSLTETFINHLWKNGEFKAFSIPNDEYIEEGDSLQLLLPLMIAYRLDGRMKKNLLKAIKDKDRFNGRYGLATEAMNSKFYQYNGYWRGPVWAPTMLMFIEALDRMGEKEVAKDLAERFTEGILIGGMAENFDPKTGEGLVDPAFAWTSSVFMTLIEDYLK</sequence>
<feature type="domain" description="Mannosylglycerate hydrolase MGH1-like glycoside hydrolase" evidence="4">
    <location>
        <begin position="254"/>
        <end position="561"/>
    </location>
</feature>
<evidence type="ECO:0000313" key="5">
    <source>
        <dbReference type="EMBL" id="MCM1991212.1"/>
    </source>
</evidence>
<name>A0A9J6P4Q0_9CLOT</name>
<keyword evidence="3" id="KW-0326">Glycosidase</keyword>
<reference evidence="5" key="2">
    <citation type="submission" date="2021-04" db="EMBL/GenBank/DDBJ databases">
        <authorList>
            <person name="Dong X."/>
        </authorList>
    </citation>
    <scope>NUCLEOTIDE SEQUENCE</scope>
    <source>
        <strain evidence="5">ZWT</strain>
    </source>
</reference>
<dbReference type="GO" id="GO:0006487">
    <property type="term" value="P:protein N-linked glycosylation"/>
    <property type="evidence" value="ECO:0007669"/>
    <property type="project" value="TreeGrafter"/>
</dbReference>
<proteinExistence type="inferred from homology"/>
<evidence type="ECO:0000259" key="4">
    <source>
        <dbReference type="Pfam" id="PF22422"/>
    </source>
</evidence>
<reference evidence="5" key="1">
    <citation type="journal article" date="2021" name="mSystems">
        <title>Bacteria and Archaea Synergistically Convert Glycine Betaine to Biogenic Methane in the Formosa Cold Seep of the South China Sea.</title>
        <authorList>
            <person name="Li L."/>
            <person name="Zhang W."/>
            <person name="Zhang S."/>
            <person name="Song L."/>
            <person name="Sun Q."/>
            <person name="Zhang H."/>
            <person name="Xiang H."/>
            <person name="Dong X."/>
        </authorList>
    </citation>
    <scope>NUCLEOTIDE SEQUENCE</scope>
    <source>
        <strain evidence="5">ZWT</strain>
    </source>
</reference>
<accession>A0A9J6P4Q0</accession>
<dbReference type="Gene3D" id="1.50.10.10">
    <property type="match status" value="1"/>
</dbReference>
<keyword evidence="6" id="KW-1185">Reference proteome</keyword>
<dbReference type="PANTHER" id="PTHR10412">
    <property type="entry name" value="MANNOSYL-OLIGOSACCHARIDE GLUCOSIDASE"/>
    <property type="match status" value="1"/>
</dbReference>
<evidence type="ECO:0000313" key="6">
    <source>
        <dbReference type="Proteomes" id="UP001056429"/>
    </source>
</evidence>
<organism evidence="5 6">
    <name type="scientific">Oceanirhabdus seepicola</name>
    <dbReference type="NCBI Taxonomy" id="2828781"/>
    <lineage>
        <taxon>Bacteria</taxon>
        <taxon>Bacillati</taxon>
        <taxon>Bacillota</taxon>
        <taxon>Clostridia</taxon>
        <taxon>Eubacteriales</taxon>
        <taxon>Clostridiaceae</taxon>
        <taxon>Oceanirhabdus</taxon>
    </lineage>
</organism>
<dbReference type="SUPFAM" id="SSF48208">
    <property type="entry name" value="Six-hairpin glycosidases"/>
    <property type="match status" value="1"/>
</dbReference>
<dbReference type="GO" id="GO:0004573">
    <property type="term" value="F:Glc3Man9GlcNAc2 oligosaccharide glucosidase activity"/>
    <property type="evidence" value="ECO:0007669"/>
    <property type="project" value="InterPro"/>
</dbReference>
<comment type="caution">
    <text evidence="5">The sequence shown here is derived from an EMBL/GenBank/DDBJ whole genome shotgun (WGS) entry which is preliminary data.</text>
</comment>
<dbReference type="InterPro" id="IPR012341">
    <property type="entry name" value="6hp_glycosidase-like_sf"/>
</dbReference>
<protein>
    <recommendedName>
        <fullName evidence="4">Mannosylglycerate hydrolase MGH1-like glycoside hydrolase domain-containing protein</fullName>
    </recommendedName>
</protein>